<protein>
    <submittedName>
        <fullName evidence="2">Uncharacterized protein</fullName>
    </submittedName>
</protein>
<evidence type="ECO:0000313" key="2">
    <source>
        <dbReference type="EMBL" id="EKD12552.1"/>
    </source>
</evidence>
<gene>
    <name evidence="2" type="ORF">MBM_09308</name>
</gene>
<dbReference type="OrthoDB" id="3548731at2759"/>
<keyword evidence="3" id="KW-1185">Reference proteome</keyword>
<dbReference type="HOGENOM" id="CLU_233060_0_0_1"/>
<evidence type="ECO:0000313" key="3">
    <source>
        <dbReference type="Proteomes" id="UP000006753"/>
    </source>
</evidence>
<dbReference type="OMA" id="CHESIRE"/>
<organism evidence="2 3">
    <name type="scientific">Marssonina brunnea f. sp. multigermtubi (strain MB_m1)</name>
    <name type="common">Marssonina leaf spot fungus</name>
    <dbReference type="NCBI Taxonomy" id="1072389"/>
    <lineage>
        <taxon>Eukaryota</taxon>
        <taxon>Fungi</taxon>
        <taxon>Dikarya</taxon>
        <taxon>Ascomycota</taxon>
        <taxon>Pezizomycotina</taxon>
        <taxon>Leotiomycetes</taxon>
        <taxon>Helotiales</taxon>
        <taxon>Drepanopezizaceae</taxon>
        <taxon>Drepanopeziza</taxon>
    </lineage>
</organism>
<reference evidence="2 3" key="1">
    <citation type="journal article" date="2012" name="BMC Genomics">
        <title>Sequencing the genome of Marssonina brunnea reveals fungus-poplar co-evolution.</title>
        <authorList>
            <person name="Zhu S."/>
            <person name="Cao Y.-Z."/>
            <person name="Jiang C."/>
            <person name="Tan B.-Y."/>
            <person name="Wang Z."/>
            <person name="Feng S."/>
            <person name="Zhang L."/>
            <person name="Su X.-H."/>
            <person name="Brejova B."/>
            <person name="Vinar T."/>
            <person name="Xu M."/>
            <person name="Wang M.-X."/>
            <person name="Zhang S.-G."/>
            <person name="Huang M.-R."/>
            <person name="Wu R."/>
            <person name="Zhou Y."/>
        </authorList>
    </citation>
    <scope>NUCLEOTIDE SEQUENCE [LARGE SCALE GENOMIC DNA]</scope>
    <source>
        <strain evidence="2 3">MB_m1</strain>
    </source>
</reference>
<dbReference type="Proteomes" id="UP000006753">
    <property type="component" value="Unassembled WGS sequence"/>
</dbReference>
<accession>K1WJZ0</accession>
<dbReference type="KEGG" id="mbe:MBM_09308"/>
<evidence type="ECO:0000256" key="1">
    <source>
        <dbReference type="SAM" id="MobiDB-lite"/>
    </source>
</evidence>
<dbReference type="EMBL" id="JH921456">
    <property type="protein sequence ID" value="EKD12552.1"/>
    <property type="molecule type" value="Genomic_DNA"/>
</dbReference>
<sequence length="2055" mass="222280">MSLRGSPIGWFKEKRQSSHSGIPAAKRPATAAGAFPWADDRDISKLVERAVLAAFESDAFKIAVASHIDPAFAKTQEKLGQIRTANLNLESALQAHIEDVPTLLHPIQDHLTSLVIPDYAQDLEALGGGQKRLEAQVNDLVIPDHGKELNEIASTQSQLLTTMESRFESLGSRMDDLDRRLGEINEAAVNADLRTAIRFGEISNELQDRNTTLGDRVWGVERELGKKVDALQRKVVAACEDVGRLVRNNHEVVETMRAKLEEDDVLAAVTKANSRAEFSEKAFRRSITAIHDKVSALDTSAISTQTARLEAIERGVSDFRKEAEAAKNLASISSKFLSANTSKLDTIAAAVGKMQITVESTNETCHVVSEFQEQNAESIKEDVEAVRMHVRSLDNLAVTHAKRLSETSSMFTRVETALTGSNANTISKLEDLESTISRVEDGLKPLSAHTAKLDNLQTNMAGVVRDVKPHRGLLDDLASTLSELRSNVDSAFASHTESLDTIQQKVYDTSSLDQLTSSLSEVKASIERKLASSLESSSKCTVEQINSQLGAMDLNLQAKLKSIAEDAKLRAEKIDASTVEVLEEVRSTKAFLKTENADRSEQFRSTRELIKASQAAHANDAKATIRMLQEVQEASKEDEILLQIESWTQTCISKQAAEVASVKELLHSSRERGETWHKSITEIGEKSSEISEILRSGNFESSSTTRELAVLKSMLENGAIRSKETDSNTELVLQSLQAGIEQIKDSTTWSKIEELVLQNGISMANSHEAVLALDKEVRSGEEKIQLAIREVQTALAKNLLDAAASINSSNSDVFAELKAELGSKISISTNVLRADFKSIDLSPTTTAVEALKDEISSSLQAAHSDRVLIADGIKSSVSTAIDTLVTDVRDFGNVHSRELQQNGAVLLHIEEAAKTNANSLASDLASIQKAVGPVSEVTEDIALLLAAVEKLDQTSESNTAKLMTVEKSVLSTSTRLDAVSDDLKSNTKSLTSINDSILATQSQLDAVSSELKASINSSGSETLTAVEARNTSISELRQVSGDLDQNAKANAAILKTIQESVLTTRSQLDNVSDNLQNAIDTSGSKTLVAVEAGNRDISELRQITRDLDQTAKVNAASLAAIQESALTTRTQLDSLSSDLQTAIDTSGSRTMAAVDAGFTGVQELRNSGEEQVARLRGDIEKVFEKASSDTSKCFESMKLDISGLAESAKRNNTDLTSTVVAGLDVVKSQITDMGQEIDTRLEKTSSGTNKALETIILDVSSLKESSLRDGSTTMMLSSFEDLKSHVTTRVQDIHADLERLAVETAKSQDETRVIKCEVMTTREAVVSHAEKSEMSVTSNLEAAQASIIREVGNLRKILCSDLSEIIVSEARGTSGAAVAEIQQTKSYLESKLLESNQQNLSSTSQKLDSISQEASGNAMKLHEATLAAIETGSKSSSDIVVRETGKVNDLIETVREAFSSRTDNTNQWLETLRASLGKISEDLDREFKAAAIERKDAGEIAGDHLVSVRNLVQQQTTAIADIQSGQHDLLSEVRVVGASTDSKYKSLSEIVVRESQGILAGQTDLAQQETTARAALESRQQEILSGVSDIQKSTETIHQTLEDRTSTLSDSINMGFSDAIVHRTAAEKSCEASMVTLSGLITQEAETTRIALGSTQDRVVSDVTSVSAFLDTIGKSLEQRTDKLSGDISRGFAEASTQRSEAKETLSANLTTVSASLKQEMESTTSAMEATHKDLQAEMEKSHRSLESFAQRSQQSADTLLGATQKGFESATIESTESRKAQACHFATLSESILGGAKTTSDAVEALHQGITAEVKKTNFDLKHSLGGLKLHAEQMSSSQNSAIAGLGDEIRSLDGKTQERFARLEASGEARTNALSGTIDQMTISFQTELDSITDNMKTIDAAVRVNSAAIARVDKAVLESSSQVKNVVLDHSNRELLASLDEELHATSRRVRAMAEFEIPRLEAIARKSRDAVEVIGGRVIGTTKKFDEMVAHHGQKHQPNNNSNALLLDRSEMFLMSASASGRLRKGSNASTSSRSKDSAHYRMAAIETGRS</sequence>
<feature type="region of interest" description="Disordered" evidence="1">
    <location>
        <begin position="2022"/>
        <end position="2055"/>
    </location>
</feature>
<dbReference type="InParanoid" id="K1WJZ0"/>
<dbReference type="GeneID" id="18765243"/>
<dbReference type="RefSeq" id="XP_007297197.1">
    <property type="nucleotide sequence ID" value="XM_007297135.1"/>
</dbReference>
<name>K1WJZ0_MARBU</name>
<proteinExistence type="predicted"/>